<dbReference type="EMBL" id="KZ503238">
    <property type="protein sequence ID" value="PKU66846.1"/>
    <property type="molecule type" value="Genomic_DNA"/>
</dbReference>
<dbReference type="InterPro" id="IPR023175">
    <property type="entry name" value="Vta1/CALS_N_sf"/>
</dbReference>
<dbReference type="Gene3D" id="1.25.40.270">
    <property type="entry name" value="Vacuolar protein sorting-associated protein vta1"/>
    <property type="match status" value="1"/>
</dbReference>
<dbReference type="Proteomes" id="UP000233837">
    <property type="component" value="Unassembled WGS sequence"/>
</dbReference>
<comment type="subcellular location">
    <subcellularLocation>
        <location evidence="1">Endomembrane system</location>
    </subcellularLocation>
</comment>
<evidence type="ECO:0000313" key="4">
    <source>
        <dbReference type="Proteomes" id="UP000233837"/>
    </source>
</evidence>
<evidence type="ECO:0000256" key="2">
    <source>
        <dbReference type="ARBA" id="ARBA00023136"/>
    </source>
</evidence>
<name>A0A2I0VTU7_9ASPA</name>
<protein>
    <submittedName>
        <fullName evidence="3">Callose synthase 2</fullName>
    </submittedName>
</protein>
<evidence type="ECO:0000313" key="3">
    <source>
        <dbReference type="EMBL" id="PKU66846.1"/>
    </source>
</evidence>
<accession>A0A2I0VTU7</accession>
<reference evidence="3 4" key="1">
    <citation type="journal article" date="2016" name="Sci. Rep.">
        <title>The Dendrobium catenatum Lindl. genome sequence provides insights into polysaccharide synthase, floral development and adaptive evolution.</title>
        <authorList>
            <person name="Zhang G.Q."/>
            <person name="Xu Q."/>
            <person name="Bian C."/>
            <person name="Tsai W.C."/>
            <person name="Yeh C.M."/>
            <person name="Liu K.W."/>
            <person name="Yoshida K."/>
            <person name="Zhang L.S."/>
            <person name="Chang S.B."/>
            <person name="Chen F."/>
            <person name="Shi Y."/>
            <person name="Su Y.Y."/>
            <person name="Zhang Y.Q."/>
            <person name="Chen L.J."/>
            <person name="Yin Y."/>
            <person name="Lin M."/>
            <person name="Huang H."/>
            <person name="Deng H."/>
            <person name="Wang Z.W."/>
            <person name="Zhu S.L."/>
            <person name="Zhao X."/>
            <person name="Deng C."/>
            <person name="Niu S.C."/>
            <person name="Huang J."/>
            <person name="Wang M."/>
            <person name="Liu G.H."/>
            <person name="Yang H.J."/>
            <person name="Xiao X.J."/>
            <person name="Hsiao Y.Y."/>
            <person name="Wu W.L."/>
            <person name="Chen Y.Y."/>
            <person name="Mitsuda N."/>
            <person name="Ohme-Takagi M."/>
            <person name="Luo Y.B."/>
            <person name="Van de Peer Y."/>
            <person name="Liu Z.J."/>
        </authorList>
    </citation>
    <scope>NUCLEOTIDE SEQUENCE [LARGE SCALE GENOMIC DNA]</scope>
    <source>
        <tissue evidence="3">The whole plant</tissue>
    </source>
</reference>
<keyword evidence="2" id="KW-0472">Membrane</keyword>
<keyword evidence="4" id="KW-1185">Reference proteome</keyword>
<proteinExistence type="predicted"/>
<organism evidence="3 4">
    <name type="scientific">Dendrobium catenatum</name>
    <dbReference type="NCBI Taxonomy" id="906689"/>
    <lineage>
        <taxon>Eukaryota</taxon>
        <taxon>Viridiplantae</taxon>
        <taxon>Streptophyta</taxon>
        <taxon>Embryophyta</taxon>
        <taxon>Tracheophyta</taxon>
        <taxon>Spermatophyta</taxon>
        <taxon>Magnoliopsida</taxon>
        <taxon>Liliopsida</taxon>
        <taxon>Asparagales</taxon>
        <taxon>Orchidaceae</taxon>
        <taxon>Epidendroideae</taxon>
        <taxon>Malaxideae</taxon>
        <taxon>Dendrobiinae</taxon>
        <taxon>Dendrobium</taxon>
    </lineage>
</organism>
<gene>
    <name evidence="3" type="primary">CALS2</name>
    <name evidence="3" type="ORF">MA16_Dca014453</name>
</gene>
<evidence type="ECO:0000256" key="1">
    <source>
        <dbReference type="ARBA" id="ARBA00004308"/>
    </source>
</evidence>
<dbReference type="GO" id="GO:0012505">
    <property type="term" value="C:endomembrane system"/>
    <property type="evidence" value="ECO:0007669"/>
    <property type="project" value="UniProtKB-SubCell"/>
</dbReference>
<reference evidence="3 4" key="2">
    <citation type="journal article" date="2017" name="Nature">
        <title>The Apostasia genome and the evolution of orchids.</title>
        <authorList>
            <person name="Zhang G.Q."/>
            <person name="Liu K.W."/>
            <person name="Li Z."/>
            <person name="Lohaus R."/>
            <person name="Hsiao Y.Y."/>
            <person name="Niu S.C."/>
            <person name="Wang J.Y."/>
            <person name="Lin Y.C."/>
            <person name="Xu Q."/>
            <person name="Chen L.J."/>
            <person name="Yoshida K."/>
            <person name="Fujiwara S."/>
            <person name="Wang Z.W."/>
            <person name="Zhang Y.Q."/>
            <person name="Mitsuda N."/>
            <person name="Wang M."/>
            <person name="Liu G.H."/>
            <person name="Pecoraro L."/>
            <person name="Huang H.X."/>
            <person name="Xiao X.J."/>
            <person name="Lin M."/>
            <person name="Wu X.Y."/>
            <person name="Wu W.L."/>
            <person name="Chen Y.Y."/>
            <person name="Chang S.B."/>
            <person name="Sakamoto S."/>
            <person name="Ohme-Takagi M."/>
            <person name="Yagi M."/>
            <person name="Zeng S.J."/>
            <person name="Shen C.Y."/>
            <person name="Yeh C.M."/>
            <person name="Luo Y.B."/>
            <person name="Tsai W.C."/>
            <person name="Van de Peer Y."/>
            <person name="Liu Z.J."/>
        </authorList>
    </citation>
    <scope>NUCLEOTIDE SEQUENCE [LARGE SCALE GENOMIC DNA]</scope>
    <source>
        <tissue evidence="3">The whole plant</tissue>
    </source>
</reference>
<dbReference type="AlphaFoldDB" id="A0A2I0VTU7"/>
<sequence length="110" mass="12349">MSSSRNGPEQQSPPRWLLCTKTMGNLGELIFDSEVVSSSLVEIAQILYVPSPLVEFAPILRVAKEVEATYPKVAYLCKLSSVYGGEDKPFLERTDESRTRTLFRRGFFTA</sequence>